<evidence type="ECO:0000313" key="2">
    <source>
        <dbReference type="Proteomes" id="UP001163127"/>
    </source>
</evidence>
<organism evidence="1 2">
    <name type="scientific">Actinomyces naeslundii</name>
    <dbReference type="NCBI Taxonomy" id="1655"/>
    <lineage>
        <taxon>Bacteria</taxon>
        <taxon>Bacillati</taxon>
        <taxon>Actinomycetota</taxon>
        <taxon>Actinomycetes</taxon>
        <taxon>Actinomycetales</taxon>
        <taxon>Actinomycetaceae</taxon>
        <taxon>Actinomyces</taxon>
    </lineage>
</organism>
<dbReference type="RefSeq" id="WP_128830925.1">
    <property type="nucleotide sequence ID" value="NZ_CAUVQY010000016.1"/>
</dbReference>
<gene>
    <name evidence="1" type="ORF">OFA60_02665</name>
</gene>
<protein>
    <submittedName>
        <fullName evidence="1">Uncharacterized protein</fullName>
    </submittedName>
</protein>
<evidence type="ECO:0000313" key="1">
    <source>
        <dbReference type="EMBL" id="WAL43482.1"/>
    </source>
</evidence>
<reference evidence="1" key="1">
    <citation type="submission" date="2022-11" db="EMBL/GenBank/DDBJ databases">
        <title>Dental biofilm bacteria. Genome sequencing and assembly.</title>
        <authorList>
            <person name="Robertsson C."/>
        </authorList>
    </citation>
    <scope>NUCLEOTIDE SEQUENCE</scope>
    <source>
        <strain evidence="1">CW</strain>
    </source>
</reference>
<proteinExistence type="predicted"/>
<dbReference type="AlphaFoldDB" id="A0AA47FHM7"/>
<accession>A0AA47FHM7</accession>
<dbReference type="Proteomes" id="UP001163127">
    <property type="component" value="Chromosome"/>
</dbReference>
<sequence>MYEPGDEEGEGVTWERTIVSEPSHLIIDGLGADQLGKVVNCGGQLVRSTIILRTYCEQAGSAAEADEVESQVKQRSHSLGIVCGAQLVSILVKRHLGPSGAISLFASGTGPDCALLGLSIDHKQGTDQVHHLH</sequence>
<dbReference type="EMBL" id="CP113787">
    <property type="protein sequence ID" value="WAL43482.1"/>
    <property type="molecule type" value="Genomic_DNA"/>
</dbReference>
<name>A0AA47FHM7_ACTNA</name>